<evidence type="ECO:0000256" key="5">
    <source>
        <dbReference type="ARBA" id="ARBA00022692"/>
    </source>
</evidence>
<evidence type="ECO:0000256" key="6">
    <source>
        <dbReference type="ARBA" id="ARBA00022989"/>
    </source>
</evidence>
<name>A0ABD0RPM7_CIRMR</name>
<keyword evidence="6" id="KW-1133">Transmembrane helix</keyword>
<evidence type="ECO:0000256" key="3">
    <source>
        <dbReference type="ARBA" id="ARBA00010131"/>
    </source>
</evidence>
<keyword evidence="5" id="KW-0812">Transmembrane</keyword>
<evidence type="ECO:0000256" key="2">
    <source>
        <dbReference type="ARBA" id="ARBA00004370"/>
    </source>
</evidence>
<keyword evidence="7" id="KW-0472">Membrane</keyword>
<dbReference type="PANTHER" id="PTHR33966">
    <property type="entry name" value="PROTEIN ODR-4 HOMOLOG"/>
    <property type="match status" value="1"/>
</dbReference>
<accession>A0ABD0RPM7</accession>
<comment type="function">
    <text evidence="1">May play a role in the trafficking of a subset of G-protein coupled receptors.</text>
</comment>
<gene>
    <name evidence="8" type="ORF">M9458_003664</name>
</gene>
<dbReference type="Pfam" id="PF14778">
    <property type="entry name" value="ODR4-like"/>
    <property type="match status" value="1"/>
</dbReference>
<evidence type="ECO:0000313" key="9">
    <source>
        <dbReference type="Proteomes" id="UP001529510"/>
    </source>
</evidence>
<evidence type="ECO:0000256" key="1">
    <source>
        <dbReference type="ARBA" id="ARBA00003891"/>
    </source>
</evidence>
<sequence>GQQALPRRVFAPMPVSGLSVCDYMFPDESTADVAERLKEMLDCEIPEEDIDTSLESNQ</sequence>
<reference evidence="8 9" key="1">
    <citation type="submission" date="2024-05" db="EMBL/GenBank/DDBJ databases">
        <title>Genome sequencing and assembly of Indian major carp, Cirrhinus mrigala (Hamilton, 1822).</title>
        <authorList>
            <person name="Mohindra V."/>
            <person name="Chowdhury L.M."/>
            <person name="Lal K."/>
            <person name="Jena J.K."/>
        </authorList>
    </citation>
    <scope>NUCLEOTIDE SEQUENCE [LARGE SCALE GENOMIC DNA]</scope>
    <source>
        <strain evidence="8">CM1030</strain>
        <tissue evidence="8">Blood</tissue>
    </source>
</reference>
<organism evidence="8 9">
    <name type="scientific">Cirrhinus mrigala</name>
    <name type="common">Mrigala</name>
    <dbReference type="NCBI Taxonomy" id="683832"/>
    <lineage>
        <taxon>Eukaryota</taxon>
        <taxon>Metazoa</taxon>
        <taxon>Chordata</taxon>
        <taxon>Craniata</taxon>
        <taxon>Vertebrata</taxon>
        <taxon>Euteleostomi</taxon>
        <taxon>Actinopterygii</taxon>
        <taxon>Neopterygii</taxon>
        <taxon>Teleostei</taxon>
        <taxon>Ostariophysi</taxon>
        <taxon>Cypriniformes</taxon>
        <taxon>Cyprinidae</taxon>
        <taxon>Labeoninae</taxon>
        <taxon>Labeonini</taxon>
        <taxon>Cirrhinus</taxon>
    </lineage>
</organism>
<dbReference type="GO" id="GO:0016020">
    <property type="term" value="C:membrane"/>
    <property type="evidence" value="ECO:0007669"/>
    <property type="project" value="UniProtKB-SubCell"/>
</dbReference>
<comment type="similarity">
    <text evidence="3">Belongs to the ODR-4 family.</text>
</comment>
<evidence type="ECO:0000256" key="4">
    <source>
        <dbReference type="ARBA" id="ARBA00020550"/>
    </source>
</evidence>
<proteinExistence type="inferred from homology"/>
<dbReference type="PANTHER" id="PTHR33966:SF1">
    <property type="entry name" value="PROTEIN ODR-4 HOMOLOG"/>
    <property type="match status" value="1"/>
</dbReference>
<dbReference type="AlphaFoldDB" id="A0ABD0RPM7"/>
<dbReference type="InterPro" id="IPR029454">
    <property type="entry name" value="ODR-4-like"/>
</dbReference>
<feature type="non-terminal residue" evidence="8">
    <location>
        <position position="58"/>
    </location>
</feature>
<dbReference type="EMBL" id="JAMKFB020000002">
    <property type="protein sequence ID" value="KAL0200477.1"/>
    <property type="molecule type" value="Genomic_DNA"/>
</dbReference>
<dbReference type="Proteomes" id="UP001529510">
    <property type="component" value="Unassembled WGS sequence"/>
</dbReference>
<evidence type="ECO:0000313" key="8">
    <source>
        <dbReference type="EMBL" id="KAL0200477.1"/>
    </source>
</evidence>
<comment type="subcellular location">
    <subcellularLocation>
        <location evidence="2">Membrane</location>
    </subcellularLocation>
</comment>
<feature type="non-terminal residue" evidence="8">
    <location>
        <position position="1"/>
    </location>
</feature>
<protein>
    <recommendedName>
        <fullName evidence="4">Protein odr-4 homolog</fullName>
    </recommendedName>
</protein>
<evidence type="ECO:0000256" key="7">
    <source>
        <dbReference type="ARBA" id="ARBA00023136"/>
    </source>
</evidence>
<keyword evidence="9" id="KW-1185">Reference proteome</keyword>
<comment type="caution">
    <text evidence="8">The sequence shown here is derived from an EMBL/GenBank/DDBJ whole genome shotgun (WGS) entry which is preliminary data.</text>
</comment>